<reference evidence="1" key="1">
    <citation type="journal article" date="2020" name="Nature">
        <title>Giant virus diversity and host interactions through global metagenomics.</title>
        <authorList>
            <person name="Schulz F."/>
            <person name="Roux S."/>
            <person name="Paez-Espino D."/>
            <person name="Jungbluth S."/>
            <person name="Walsh D.A."/>
            <person name="Denef V.J."/>
            <person name="McMahon K.D."/>
            <person name="Konstantinidis K.T."/>
            <person name="Eloe-Fadrosh E.A."/>
            <person name="Kyrpides N.C."/>
            <person name="Woyke T."/>
        </authorList>
    </citation>
    <scope>NUCLEOTIDE SEQUENCE</scope>
    <source>
        <strain evidence="1">GVMAG-S-1035085-51</strain>
    </source>
</reference>
<name>A0A6C0LZ05_9ZZZZ</name>
<dbReference type="EMBL" id="MN740619">
    <property type="protein sequence ID" value="QHU35989.1"/>
    <property type="molecule type" value="Genomic_DNA"/>
</dbReference>
<sequence length="116" mass="13580">MNATETIVSRLLKEEPFKSTLMDYTLLTSDNFNLLQKGMHIKYITLDEELKNAGTYLGLDKPEKLCKCHLRIMGAIVYKLRFSKNFIFFKEKQFDFRDFMRRIASGEVKISIKKSG</sequence>
<organism evidence="1">
    <name type="scientific">viral metagenome</name>
    <dbReference type="NCBI Taxonomy" id="1070528"/>
    <lineage>
        <taxon>unclassified sequences</taxon>
        <taxon>metagenomes</taxon>
        <taxon>organismal metagenomes</taxon>
    </lineage>
</organism>
<dbReference type="AlphaFoldDB" id="A0A6C0LZ05"/>
<evidence type="ECO:0000313" key="1">
    <source>
        <dbReference type="EMBL" id="QHU35989.1"/>
    </source>
</evidence>
<proteinExistence type="predicted"/>
<protein>
    <submittedName>
        <fullName evidence="1">Uncharacterized protein</fullName>
    </submittedName>
</protein>
<accession>A0A6C0LZ05</accession>